<organism evidence="1 2">
    <name type="scientific">Psychrobacillus psychrotolerans</name>
    <dbReference type="NCBI Taxonomy" id="126156"/>
    <lineage>
        <taxon>Bacteria</taxon>
        <taxon>Bacillati</taxon>
        <taxon>Bacillota</taxon>
        <taxon>Bacilli</taxon>
        <taxon>Bacillales</taxon>
        <taxon>Bacillaceae</taxon>
        <taxon>Psychrobacillus</taxon>
    </lineage>
</organism>
<dbReference type="AlphaFoldDB" id="A0A1I5V1J3"/>
<name>A0A1I5V1J3_9BACI</name>
<reference evidence="2" key="1">
    <citation type="submission" date="2016-10" db="EMBL/GenBank/DDBJ databases">
        <authorList>
            <person name="Varghese N."/>
            <person name="Submissions S."/>
        </authorList>
    </citation>
    <scope>NUCLEOTIDE SEQUENCE [LARGE SCALE GENOMIC DNA]</scope>
    <source>
        <strain evidence="2">DSM 11706</strain>
    </source>
</reference>
<dbReference type="EMBL" id="FOXU01000001">
    <property type="protein sequence ID" value="SFQ01177.1"/>
    <property type="molecule type" value="Genomic_DNA"/>
</dbReference>
<proteinExistence type="predicted"/>
<evidence type="ECO:0000313" key="1">
    <source>
        <dbReference type="EMBL" id="SFQ01177.1"/>
    </source>
</evidence>
<keyword evidence="2" id="KW-1185">Reference proteome</keyword>
<accession>A0A1I5V1J3</accession>
<protein>
    <submittedName>
        <fullName evidence="1">Uncharacterized protein</fullName>
    </submittedName>
</protein>
<evidence type="ECO:0000313" key="2">
    <source>
        <dbReference type="Proteomes" id="UP000198734"/>
    </source>
</evidence>
<sequence length="85" mass="9849">MIIWFIIGIGCTTLLYEFVKPSYTYAEAKAIVEQRYEEVDVIDSHSTTSTQVETGKEIYRMTAMKGSKKIQLVFNPYTKEIIFLK</sequence>
<dbReference type="Proteomes" id="UP000198734">
    <property type="component" value="Unassembled WGS sequence"/>
</dbReference>
<gene>
    <name evidence="1" type="ORF">SAMN05421670_0623</name>
</gene>